<gene>
    <name evidence="9" type="ORF">NTE_02824</name>
</gene>
<evidence type="ECO:0000256" key="3">
    <source>
        <dbReference type="ARBA" id="ARBA00022759"/>
    </source>
</evidence>
<evidence type="ECO:0000256" key="8">
    <source>
        <dbReference type="ARBA" id="ARBA00023211"/>
    </source>
</evidence>
<evidence type="ECO:0000313" key="10">
    <source>
        <dbReference type="Proteomes" id="UP000028194"/>
    </source>
</evidence>
<keyword evidence="5" id="KW-0460">Magnesium</keyword>
<reference evidence="9 10" key="1">
    <citation type="journal article" date="2014" name="PLoS ONE">
        <title>Genome Sequence of Candidatus Nitrososphaera evergladensis from Group I.1b Enriched from Everglades Soil Reveals Novel Genomic Features of the Ammonia-Oxidizing Archaea.</title>
        <authorList>
            <person name="Zhalnina K.V."/>
            <person name="Dias R."/>
            <person name="Leonard M.T."/>
            <person name="Dorr de Quadros P."/>
            <person name="Camargo F.A."/>
            <person name="Drew J.C."/>
            <person name="Farmerie W.G."/>
            <person name="Daroub S.H."/>
            <person name="Triplett E.W."/>
        </authorList>
    </citation>
    <scope>NUCLEOTIDE SEQUENCE [LARGE SCALE GENOMIC DNA]</scope>
    <source>
        <strain evidence="9 10">SR1</strain>
    </source>
</reference>
<dbReference type="KEGG" id="nev:NTE_02824"/>
<keyword evidence="8" id="KW-0464">Manganese</keyword>
<dbReference type="InterPro" id="IPR002729">
    <property type="entry name" value="CRISPR-assoc_Cas1"/>
</dbReference>
<keyword evidence="3" id="KW-0255">Endonuclease</keyword>
<name>A0A075N039_9ARCH</name>
<proteinExistence type="predicted"/>
<accession>A0A075N039</accession>
<dbReference type="GeneID" id="41598509"/>
<evidence type="ECO:0000256" key="4">
    <source>
        <dbReference type="ARBA" id="ARBA00022801"/>
    </source>
</evidence>
<keyword evidence="7" id="KW-0238">DNA-binding</keyword>
<dbReference type="AlphaFoldDB" id="A0A075N039"/>
<evidence type="ECO:0000256" key="5">
    <source>
        <dbReference type="ARBA" id="ARBA00022842"/>
    </source>
</evidence>
<keyword evidence="4" id="KW-0378">Hydrolase</keyword>
<dbReference type="InterPro" id="IPR042206">
    <property type="entry name" value="CRISPR-assoc_Cas1_C"/>
</dbReference>
<dbReference type="GO" id="GO:0003677">
    <property type="term" value="F:DNA binding"/>
    <property type="evidence" value="ECO:0007669"/>
    <property type="project" value="UniProtKB-KW"/>
</dbReference>
<evidence type="ECO:0000256" key="7">
    <source>
        <dbReference type="ARBA" id="ARBA00023125"/>
    </source>
</evidence>
<dbReference type="Proteomes" id="UP000028194">
    <property type="component" value="Chromosome"/>
</dbReference>
<evidence type="ECO:0000256" key="1">
    <source>
        <dbReference type="ARBA" id="ARBA00022722"/>
    </source>
</evidence>
<evidence type="ECO:0000256" key="6">
    <source>
        <dbReference type="ARBA" id="ARBA00023118"/>
    </source>
</evidence>
<dbReference type="RefSeq" id="WP_148701366.1">
    <property type="nucleotide sequence ID" value="NZ_CP007174.1"/>
</dbReference>
<dbReference type="STRING" id="1459636.NTE_02824"/>
<dbReference type="GO" id="GO:0016787">
    <property type="term" value="F:hydrolase activity"/>
    <property type="evidence" value="ECO:0007669"/>
    <property type="project" value="UniProtKB-KW"/>
</dbReference>
<keyword evidence="1" id="KW-0540">Nuclease</keyword>
<protein>
    <submittedName>
        <fullName evidence="9">Uncharacterized protein predicted to be involved in DNA repair</fullName>
    </submittedName>
</protein>
<organism evidence="9 10">
    <name type="scientific">Candidatus Nitrososphaera evergladensis SR1</name>
    <dbReference type="NCBI Taxonomy" id="1459636"/>
    <lineage>
        <taxon>Archaea</taxon>
        <taxon>Nitrososphaerota</taxon>
        <taxon>Nitrososphaeria</taxon>
        <taxon>Nitrososphaerales</taxon>
        <taxon>Nitrososphaeraceae</taxon>
        <taxon>Nitrososphaera</taxon>
    </lineage>
</organism>
<dbReference type="EMBL" id="CP007174">
    <property type="protein sequence ID" value="AIF84864.1"/>
    <property type="molecule type" value="Genomic_DNA"/>
</dbReference>
<dbReference type="PANTHER" id="PTHR34353:SF2">
    <property type="entry name" value="CRISPR-ASSOCIATED ENDONUCLEASE CAS1 1"/>
    <property type="match status" value="1"/>
</dbReference>
<dbReference type="Gene3D" id="1.20.120.920">
    <property type="entry name" value="CRISPR-associated endonuclease Cas1, C-terminal domain"/>
    <property type="match status" value="1"/>
</dbReference>
<dbReference type="PANTHER" id="PTHR34353">
    <property type="entry name" value="CRISPR-ASSOCIATED ENDONUCLEASE CAS1 1"/>
    <property type="match status" value="1"/>
</dbReference>
<evidence type="ECO:0000256" key="2">
    <source>
        <dbReference type="ARBA" id="ARBA00022723"/>
    </source>
</evidence>
<sequence length="120" mass="13973">MAGLPGNCDLDPAVCFLHELDESKESLVYDMQELSRWLVDLSVIQLLEEKKLKKFDFIVTENYHIRLKEQTAKALIERIKLNMNAKSIFKGRDMLLINQFYLGMYGRLQTLQAAKQSHCH</sequence>
<dbReference type="InterPro" id="IPR050646">
    <property type="entry name" value="Cas1"/>
</dbReference>
<dbReference type="OrthoDB" id="2216at2157"/>
<dbReference type="HOGENOM" id="CLU_2044304_0_0_2"/>
<dbReference type="GO" id="GO:0043571">
    <property type="term" value="P:maintenance of CRISPR repeat elements"/>
    <property type="evidence" value="ECO:0007669"/>
    <property type="project" value="InterPro"/>
</dbReference>
<dbReference type="Pfam" id="PF01867">
    <property type="entry name" value="Cas_Cas1"/>
    <property type="match status" value="1"/>
</dbReference>
<dbReference type="GO" id="GO:0046872">
    <property type="term" value="F:metal ion binding"/>
    <property type="evidence" value="ECO:0007669"/>
    <property type="project" value="UniProtKB-KW"/>
</dbReference>
<keyword evidence="10" id="KW-1185">Reference proteome</keyword>
<evidence type="ECO:0000313" key="9">
    <source>
        <dbReference type="EMBL" id="AIF84864.1"/>
    </source>
</evidence>
<keyword evidence="6" id="KW-0051">Antiviral defense</keyword>
<keyword evidence="2" id="KW-0479">Metal-binding</keyword>
<dbReference type="eggNOG" id="arCOG01452">
    <property type="taxonomic scope" value="Archaea"/>
</dbReference>
<dbReference type="GO" id="GO:0051607">
    <property type="term" value="P:defense response to virus"/>
    <property type="evidence" value="ECO:0007669"/>
    <property type="project" value="UniProtKB-KW"/>
</dbReference>
<dbReference type="GO" id="GO:0004519">
    <property type="term" value="F:endonuclease activity"/>
    <property type="evidence" value="ECO:0007669"/>
    <property type="project" value="UniProtKB-KW"/>
</dbReference>